<sequence>MQVQLDEKDYQLIAAKVLDIIKQKYDLVPKQPKYDNWVGIKEFISELPVVKGKE</sequence>
<gene>
    <name evidence="1" type="ORF">QUW44_07465</name>
</gene>
<evidence type="ECO:0000313" key="1">
    <source>
        <dbReference type="EMBL" id="MDM8266992.1"/>
    </source>
</evidence>
<accession>A0ABT7UZM5</accession>
<evidence type="ECO:0000313" key="2">
    <source>
        <dbReference type="Proteomes" id="UP001529343"/>
    </source>
</evidence>
<reference evidence="2" key="1">
    <citation type="submission" date="2023-06" db="EMBL/GenBank/DDBJ databases">
        <title>Identification and characterization of horizontal gene transfer across gut microbiota members of farm animals based on homology search.</title>
        <authorList>
            <person name="Zeman M."/>
            <person name="Kubasova T."/>
            <person name="Jahodarova E."/>
            <person name="Nykrynova M."/>
            <person name="Rychlik I."/>
        </authorList>
    </citation>
    <scope>NUCLEOTIDE SEQUENCE [LARGE SCALE GENOMIC DNA]</scope>
    <source>
        <strain evidence="2">161_Gplus</strain>
    </source>
</reference>
<organism evidence="1 2">
    <name type="scientific">Limosilactobacillus pontis</name>
    <dbReference type="NCBI Taxonomy" id="35787"/>
    <lineage>
        <taxon>Bacteria</taxon>
        <taxon>Bacillati</taxon>
        <taxon>Bacillota</taxon>
        <taxon>Bacilli</taxon>
        <taxon>Lactobacillales</taxon>
        <taxon>Lactobacillaceae</taxon>
        <taxon>Limosilactobacillus</taxon>
    </lineage>
</organism>
<protein>
    <submittedName>
        <fullName evidence="1">Uncharacterized protein</fullName>
    </submittedName>
</protein>
<keyword evidence="2" id="KW-1185">Reference proteome</keyword>
<dbReference type="RefSeq" id="WP_289586395.1">
    <property type="nucleotide sequence ID" value="NZ_JAUDDW010000030.1"/>
</dbReference>
<comment type="caution">
    <text evidence="1">The sequence shown here is derived from an EMBL/GenBank/DDBJ whole genome shotgun (WGS) entry which is preliminary data.</text>
</comment>
<dbReference type="EMBL" id="JAUDDW010000030">
    <property type="protein sequence ID" value="MDM8266992.1"/>
    <property type="molecule type" value="Genomic_DNA"/>
</dbReference>
<proteinExistence type="predicted"/>
<dbReference type="Proteomes" id="UP001529343">
    <property type="component" value="Unassembled WGS sequence"/>
</dbReference>
<name>A0ABT7UZM5_9LACO</name>